<evidence type="ECO:0000313" key="4">
    <source>
        <dbReference type="Proteomes" id="UP000321720"/>
    </source>
</evidence>
<accession>A0A511J7T3</accession>
<dbReference type="InterPro" id="IPR016040">
    <property type="entry name" value="NAD(P)-bd_dom"/>
</dbReference>
<evidence type="ECO:0000313" key="3">
    <source>
        <dbReference type="EMBL" id="GEL94051.1"/>
    </source>
</evidence>
<dbReference type="Proteomes" id="UP000321720">
    <property type="component" value="Unassembled WGS sequence"/>
</dbReference>
<protein>
    <recommendedName>
        <fullName evidence="2">NAD(P)-binding domain-containing protein</fullName>
    </recommendedName>
</protein>
<feature type="domain" description="NAD(P)-binding" evidence="2">
    <location>
        <begin position="30"/>
        <end position="194"/>
    </location>
</feature>
<name>A0A511J7T3_9CELL</name>
<feature type="region of interest" description="Disordered" evidence="1">
    <location>
        <begin position="1"/>
        <end position="23"/>
    </location>
</feature>
<sequence>MKPAAQRSSAVDHGHRDRKKESQMKIVVVGANGNVGSRVVGSALASGNEVVAYVRRPETVSPRPGLTVAQGDAADSAGLAAAAQGADAVVVSITGSMKDATFMQRHLPAILDGVRQANAGRVVLVSVFGAGDTAQKASGFARLIYRTVLRKFLADKAAADHLLVDSGLGYTIVYPVNLKDAPEASAATVKPLDEVREVPGLPTLPYPNAGAAIATIATDPAYAGQRVLLTSAKGWKSF</sequence>
<comment type="caution">
    <text evidence="3">The sequence shown here is derived from an EMBL/GenBank/DDBJ whole genome shotgun (WGS) entry which is preliminary data.</text>
</comment>
<dbReference type="PANTHER" id="PTHR15020">
    <property type="entry name" value="FLAVIN REDUCTASE-RELATED"/>
    <property type="match status" value="1"/>
</dbReference>
<dbReference type="PANTHER" id="PTHR15020:SF50">
    <property type="entry name" value="UPF0659 PROTEIN YMR090W"/>
    <property type="match status" value="1"/>
</dbReference>
<keyword evidence="4" id="KW-1185">Reference proteome</keyword>
<gene>
    <name evidence="3" type="ORF">CCO02nite_07090</name>
</gene>
<feature type="compositionally biased region" description="Basic and acidic residues" evidence="1">
    <location>
        <begin position="10"/>
        <end position="23"/>
    </location>
</feature>
<dbReference type="InterPro" id="IPR036291">
    <property type="entry name" value="NAD(P)-bd_dom_sf"/>
</dbReference>
<dbReference type="Pfam" id="PF13460">
    <property type="entry name" value="NAD_binding_10"/>
    <property type="match status" value="1"/>
</dbReference>
<organism evidence="3 4">
    <name type="scientific">Cellulomonas composti</name>
    <dbReference type="NCBI Taxonomy" id="266130"/>
    <lineage>
        <taxon>Bacteria</taxon>
        <taxon>Bacillati</taxon>
        <taxon>Actinomycetota</taxon>
        <taxon>Actinomycetes</taxon>
        <taxon>Micrococcales</taxon>
        <taxon>Cellulomonadaceae</taxon>
        <taxon>Cellulomonas</taxon>
    </lineage>
</organism>
<dbReference type="EMBL" id="BJWG01000002">
    <property type="protein sequence ID" value="GEL94051.1"/>
    <property type="molecule type" value="Genomic_DNA"/>
</dbReference>
<dbReference type="SUPFAM" id="SSF51735">
    <property type="entry name" value="NAD(P)-binding Rossmann-fold domains"/>
    <property type="match status" value="1"/>
</dbReference>
<evidence type="ECO:0000256" key="1">
    <source>
        <dbReference type="SAM" id="MobiDB-lite"/>
    </source>
</evidence>
<reference evidence="3 4" key="1">
    <citation type="submission" date="2019-07" db="EMBL/GenBank/DDBJ databases">
        <title>Whole genome shotgun sequence of Cellulomonas composti NBRC 100758.</title>
        <authorList>
            <person name="Hosoyama A."/>
            <person name="Uohara A."/>
            <person name="Ohji S."/>
            <person name="Ichikawa N."/>
        </authorList>
    </citation>
    <scope>NUCLEOTIDE SEQUENCE [LARGE SCALE GENOMIC DNA]</scope>
    <source>
        <strain evidence="3 4">NBRC 100758</strain>
    </source>
</reference>
<evidence type="ECO:0000259" key="2">
    <source>
        <dbReference type="Pfam" id="PF13460"/>
    </source>
</evidence>
<dbReference type="AlphaFoldDB" id="A0A511J7T3"/>
<dbReference type="Gene3D" id="3.40.50.720">
    <property type="entry name" value="NAD(P)-binding Rossmann-like Domain"/>
    <property type="match status" value="1"/>
</dbReference>
<proteinExistence type="predicted"/>